<dbReference type="CDD" id="cd18587">
    <property type="entry name" value="ABC_6TM_LapB_like"/>
    <property type="match status" value="1"/>
</dbReference>
<dbReference type="GO" id="GO:0140359">
    <property type="term" value="F:ABC-type transporter activity"/>
    <property type="evidence" value="ECO:0007669"/>
    <property type="project" value="InterPro"/>
</dbReference>
<protein>
    <recommendedName>
        <fullName evidence="13">Cyclolysin secretion/processing ATP-binding protein CyaB</fullName>
    </recommendedName>
</protein>
<keyword evidence="7" id="KW-0547">Nucleotide-binding</keyword>
<name>A0A158JMK3_9BURK</name>
<feature type="transmembrane region" description="Helical" evidence="15">
    <location>
        <begin position="230"/>
        <end position="251"/>
    </location>
</feature>
<dbReference type="InterPro" id="IPR003439">
    <property type="entry name" value="ABC_transporter-like_ATP-bd"/>
</dbReference>
<dbReference type="GO" id="GO:0016887">
    <property type="term" value="F:ATP hydrolysis activity"/>
    <property type="evidence" value="ECO:0007669"/>
    <property type="project" value="InterPro"/>
</dbReference>
<dbReference type="Gene3D" id="1.20.1560.10">
    <property type="entry name" value="ABC transporter type 1, transmembrane domain"/>
    <property type="match status" value="1"/>
</dbReference>
<dbReference type="Pfam" id="PF00664">
    <property type="entry name" value="ABC_membrane"/>
    <property type="match status" value="1"/>
</dbReference>
<dbReference type="AlphaFoldDB" id="A0A158JMK3"/>
<dbReference type="STRING" id="326475.AWB66_04361"/>
<organism evidence="19 20">
    <name type="scientific">Caballeronia telluris</name>
    <dbReference type="NCBI Taxonomy" id="326475"/>
    <lineage>
        <taxon>Bacteria</taxon>
        <taxon>Pseudomonadati</taxon>
        <taxon>Pseudomonadota</taxon>
        <taxon>Betaproteobacteria</taxon>
        <taxon>Burkholderiales</taxon>
        <taxon>Burkholderiaceae</taxon>
        <taxon>Caballeronia</taxon>
    </lineage>
</organism>
<evidence type="ECO:0000259" key="18">
    <source>
        <dbReference type="PROSITE" id="PS50990"/>
    </source>
</evidence>
<dbReference type="SMART" id="SM00382">
    <property type="entry name" value="AAA"/>
    <property type="match status" value="1"/>
</dbReference>
<dbReference type="Gene3D" id="3.90.70.10">
    <property type="entry name" value="Cysteine proteinases"/>
    <property type="match status" value="1"/>
</dbReference>
<dbReference type="PANTHER" id="PTHR24221">
    <property type="entry name" value="ATP-BINDING CASSETTE SUB-FAMILY B"/>
    <property type="match status" value="1"/>
</dbReference>
<dbReference type="PROSITE" id="PS50893">
    <property type="entry name" value="ABC_TRANSPORTER_2"/>
    <property type="match status" value="1"/>
</dbReference>
<evidence type="ECO:0000256" key="9">
    <source>
        <dbReference type="ARBA" id="ARBA00022989"/>
    </source>
</evidence>
<feature type="compositionally biased region" description="Pro residues" evidence="14">
    <location>
        <begin position="769"/>
        <end position="781"/>
    </location>
</feature>
<comment type="caution">
    <text evidence="19">The sequence shown here is derived from an EMBL/GenBank/DDBJ whole genome shotgun (WGS) entry which is preliminary data.</text>
</comment>
<keyword evidence="6" id="KW-0354">Hemolysis</keyword>
<evidence type="ECO:0000256" key="8">
    <source>
        <dbReference type="ARBA" id="ARBA00022840"/>
    </source>
</evidence>
<keyword evidence="9 15" id="KW-1133">Transmembrane helix</keyword>
<dbReference type="FunFam" id="3.40.50.300:FF:000299">
    <property type="entry name" value="ABC transporter ATP-binding protein/permease"/>
    <property type="match status" value="1"/>
</dbReference>
<dbReference type="InterPro" id="IPR027417">
    <property type="entry name" value="P-loop_NTPase"/>
</dbReference>
<dbReference type="GO" id="GO:0006508">
    <property type="term" value="P:proteolysis"/>
    <property type="evidence" value="ECO:0007669"/>
    <property type="project" value="InterPro"/>
</dbReference>
<comment type="function">
    <text evidence="11">Involved in the export of calmodulin-sensitive adenylate cyclase-hemolysin (cyclolysin).</text>
</comment>
<feature type="domain" description="ABC transporter" evidence="16">
    <location>
        <begin position="513"/>
        <end position="752"/>
    </location>
</feature>
<dbReference type="Proteomes" id="UP000054717">
    <property type="component" value="Unassembled WGS sequence"/>
</dbReference>
<evidence type="ECO:0000256" key="13">
    <source>
        <dbReference type="ARBA" id="ARBA00072252"/>
    </source>
</evidence>
<evidence type="ECO:0000256" key="12">
    <source>
        <dbReference type="ARBA" id="ARBA00061173"/>
    </source>
</evidence>
<evidence type="ECO:0000256" key="5">
    <source>
        <dbReference type="ARBA" id="ARBA00022692"/>
    </source>
</evidence>
<dbReference type="GO" id="GO:0005524">
    <property type="term" value="F:ATP binding"/>
    <property type="evidence" value="ECO:0007669"/>
    <property type="project" value="UniProtKB-KW"/>
</dbReference>
<feature type="transmembrane region" description="Helical" evidence="15">
    <location>
        <begin position="419"/>
        <end position="444"/>
    </location>
</feature>
<keyword evidence="2" id="KW-0813">Transport</keyword>
<evidence type="ECO:0000313" key="20">
    <source>
        <dbReference type="Proteomes" id="UP000054717"/>
    </source>
</evidence>
<proteinExistence type="inferred from homology"/>
<keyword evidence="6" id="KW-0204">Cytolysis</keyword>
<accession>A0A158JMK3</accession>
<keyword evidence="3" id="KW-1003">Cell membrane</keyword>
<evidence type="ECO:0000256" key="7">
    <source>
        <dbReference type="ARBA" id="ARBA00022741"/>
    </source>
</evidence>
<reference evidence="19" key="1">
    <citation type="submission" date="2016-01" db="EMBL/GenBank/DDBJ databases">
        <authorList>
            <person name="Peeters Charlotte."/>
        </authorList>
    </citation>
    <scope>NUCLEOTIDE SEQUENCE</scope>
    <source>
        <strain evidence="19">LMG 22936</strain>
    </source>
</reference>
<evidence type="ECO:0000256" key="11">
    <source>
        <dbReference type="ARBA" id="ARBA00055355"/>
    </source>
</evidence>
<dbReference type="InterPro" id="IPR017871">
    <property type="entry name" value="ABC_transporter-like_CS"/>
</dbReference>
<dbReference type="PANTHER" id="PTHR24221:SF248">
    <property type="entry name" value="ABC TRANSPORTER TRANSMEMBRANE REGION"/>
    <property type="match status" value="1"/>
</dbReference>
<evidence type="ECO:0000256" key="1">
    <source>
        <dbReference type="ARBA" id="ARBA00004651"/>
    </source>
</evidence>
<evidence type="ECO:0000256" key="2">
    <source>
        <dbReference type="ARBA" id="ARBA00022448"/>
    </source>
</evidence>
<gene>
    <name evidence="19" type="ORF">AWB66_04361</name>
</gene>
<sequence length="789" mass="84783">MKNDAPDADASVQPALNEQALAPARKVDDTLLKSLIWMTAHHGKPVSEAALVAGLPAGRFMSPKQAQIAMEQAGFAAGVVERFVHEISPMLLPVILFRKDHGGCILLGTAPDKVKVQKSPADQKDKKDDEYETAYLVILPEVGPQVVKMGVSKVKEFYAGFAMLVKPLAKVDARAGAPATDSNGHWLLSTLWRYRRYYWSAALGALIINVLALAGTFFTMNVYDRVVPNHAFVTLWSLAIGVSIAMLFEFIARNVRAHVLDVAGKKADLVMGALLFRKAMAIRMEHKPASAGSFANQLREFESVRDFVASATLATISDLPFTLLFVAVIFMIGGVLGFVPLILIPIIVGVSIAIQWPLAKTMKENLRESSLKQGLLIEAVEGIETLKATSGERYMQERWEQFSALASATSMKSKRLSTLAINFVSWMTQFETVLLVVTGVYLIADGKLTQGSLIGSVILGGRALAPLGQVAGLAVRFQQAKAALDSLNKLVERPSERDPKVDYLHDPAITGALELKGVGFHYPSPNGMPVPDFLKDINLKIEAGERIAILGRVGSGKSSLLRVMANLYRPTKGQMFSAGIDVAQIDPADWRASVGYVAQDSRLFYGSLRQNVMIGRPDASVHELLRVAQLTGVDAIAAGSPMGYNMPIGENGDGLSGGQRQLVALARTLLARPSLLLMDEPTSAMDTQTEAAFIADLAKATVGQTLVVVTHRPSLLALVDRIVVVDSGKIVADGPKEKVLAALNPASKKVQTAAATDEPSPVRAAQPVTPLPPSPPRPPQSAPATEHTQ</sequence>
<evidence type="ECO:0000259" key="16">
    <source>
        <dbReference type="PROSITE" id="PS50893"/>
    </source>
</evidence>
<evidence type="ECO:0000259" key="17">
    <source>
        <dbReference type="PROSITE" id="PS50929"/>
    </source>
</evidence>
<keyword evidence="5 15" id="KW-0812">Transmembrane</keyword>
<dbReference type="CDD" id="cd03245">
    <property type="entry name" value="ABCC_bacteriocin_exporters"/>
    <property type="match status" value="1"/>
</dbReference>
<dbReference type="RefSeq" id="WP_087632254.1">
    <property type="nucleotide sequence ID" value="NZ_FCNZ02000018.1"/>
</dbReference>
<feature type="transmembrane region" description="Helical" evidence="15">
    <location>
        <begin position="307"/>
        <end position="332"/>
    </location>
</feature>
<dbReference type="InterPro" id="IPR036640">
    <property type="entry name" value="ABC1_TM_sf"/>
</dbReference>
<keyword evidence="4" id="KW-0997">Cell inner membrane</keyword>
<dbReference type="InterPro" id="IPR017750">
    <property type="entry name" value="ATPase_T1SS"/>
</dbReference>
<feature type="transmembrane region" description="Helical" evidence="15">
    <location>
        <begin position="338"/>
        <end position="359"/>
    </location>
</feature>
<dbReference type="GO" id="GO:0008233">
    <property type="term" value="F:peptidase activity"/>
    <property type="evidence" value="ECO:0007669"/>
    <property type="project" value="InterPro"/>
</dbReference>
<keyword evidence="8" id="KW-0067">ATP-binding</keyword>
<dbReference type="InterPro" id="IPR039421">
    <property type="entry name" value="Type_1_exporter"/>
</dbReference>
<dbReference type="GO" id="GO:0005886">
    <property type="term" value="C:plasma membrane"/>
    <property type="evidence" value="ECO:0007669"/>
    <property type="project" value="UniProtKB-SubCell"/>
</dbReference>
<feature type="domain" description="ABC transmembrane type-1" evidence="17">
    <location>
        <begin position="201"/>
        <end position="479"/>
    </location>
</feature>
<dbReference type="Gene3D" id="3.40.50.300">
    <property type="entry name" value="P-loop containing nucleotide triphosphate hydrolases"/>
    <property type="match status" value="1"/>
</dbReference>
<dbReference type="Pfam" id="PF00005">
    <property type="entry name" value="ABC_tran"/>
    <property type="match status" value="1"/>
</dbReference>
<evidence type="ECO:0000256" key="10">
    <source>
        <dbReference type="ARBA" id="ARBA00023136"/>
    </source>
</evidence>
<evidence type="ECO:0000256" key="14">
    <source>
        <dbReference type="SAM" id="MobiDB-lite"/>
    </source>
</evidence>
<feature type="transmembrane region" description="Helical" evidence="15">
    <location>
        <begin position="197"/>
        <end position="218"/>
    </location>
</feature>
<keyword evidence="20" id="KW-1185">Reference proteome</keyword>
<dbReference type="SUPFAM" id="SSF90123">
    <property type="entry name" value="ABC transporter transmembrane region"/>
    <property type="match status" value="1"/>
</dbReference>
<dbReference type="NCBIfam" id="TIGR03375">
    <property type="entry name" value="type_I_sec_LssB"/>
    <property type="match status" value="1"/>
</dbReference>
<dbReference type="SUPFAM" id="SSF52540">
    <property type="entry name" value="P-loop containing nucleoside triphosphate hydrolases"/>
    <property type="match status" value="1"/>
</dbReference>
<dbReference type="GO" id="GO:0034040">
    <property type="term" value="F:ATPase-coupled lipid transmembrane transporter activity"/>
    <property type="evidence" value="ECO:0007669"/>
    <property type="project" value="TreeGrafter"/>
</dbReference>
<feature type="domain" description="Peptidase C39" evidence="18">
    <location>
        <begin position="23"/>
        <end position="165"/>
    </location>
</feature>
<evidence type="ECO:0000256" key="15">
    <source>
        <dbReference type="SAM" id="Phobius"/>
    </source>
</evidence>
<dbReference type="PROSITE" id="PS00211">
    <property type="entry name" value="ABC_TRANSPORTER_1"/>
    <property type="match status" value="1"/>
</dbReference>
<evidence type="ECO:0000256" key="6">
    <source>
        <dbReference type="ARBA" id="ARBA00022735"/>
    </source>
</evidence>
<keyword evidence="10 15" id="KW-0472">Membrane</keyword>
<dbReference type="PROSITE" id="PS50990">
    <property type="entry name" value="PEPTIDASE_C39"/>
    <property type="match status" value="1"/>
</dbReference>
<evidence type="ECO:0000256" key="3">
    <source>
        <dbReference type="ARBA" id="ARBA00022475"/>
    </source>
</evidence>
<dbReference type="GO" id="GO:0031640">
    <property type="term" value="P:killing of cells of another organism"/>
    <property type="evidence" value="ECO:0007669"/>
    <property type="project" value="UniProtKB-KW"/>
</dbReference>
<evidence type="ECO:0000313" key="19">
    <source>
        <dbReference type="EMBL" id="SAL69659.1"/>
    </source>
</evidence>
<dbReference type="InterPro" id="IPR011527">
    <property type="entry name" value="ABC1_TM_dom"/>
</dbReference>
<evidence type="ECO:0000256" key="4">
    <source>
        <dbReference type="ARBA" id="ARBA00022519"/>
    </source>
</evidence>
<feature type="region of interest" description="Disordered" evidence="14">
    <location>
        <begin position="745"/>
        <end position="789"/>
    </location>
</feature>
<dbReference type="PROSITE" id="PS50929">
    <property type="entry name" value="ABC_TM1F"/>
    <property type="match status" value="1"/>
</dbReference>
<comment type="similarity">
    <text evidence="12">Belongs to the ABC transporter superfamily. Cyclolysin exporter (TC 3.A.1.109.2) family.</text>
</comment>
<dbReference type="InterPro" id="IPR003593">
    <property type="entry name" value="AAA+_ATPase"/>
</dbReference>
<dbReference type="EMBL" id="FCNZ02000018">
    <property type="protein sequence ID" value="SAL69659.1"/>
    <property type="molecule type" value="Genomic_DNA"/>
</dbReference>
<comment type="subcellular location">
    <subcellularLocation>
        <location evidence="1">Cell membrane</location>
        <topology evidence="1">Multi-pass membrane protein</topology>
    </subcellularLocation>
</comment>
<dbReference type="InterPro" id="IPR005074">
    <property type="entry name" value="Peptidase_C39"/>
</dbReference>